<keyword evidence="1" id="KW-0732">Signal</keyword>
<feature type="chain" id="PRO_5024282590" evidence="1">
    <location>
        <begin position="20"/>
        <end position="254"/>
    </location>
</feature>
<dbReference type="AlphaFoldDB" id="A0A5N5FYM3"/>
<dbReference type="EMBL" id="SMOL01000553">
    <property type="protein sequence ID" value="KAB2608249.1"/>
    <property type="molecule type" value="Genomic_DNA"/>
</dbReference>
<dbReference type="OrthoDB" id="1752136at2759"/>
<dbReference type="SUPFAM" id="SSF50249">
    <property type="entry name" value="Nucleic acid-binding proteins"/>
    <property type="match status" value="1"/>
</dbReference>
<evidence type="ECO:0000256" key="1">
    <source>
        <dbReference type="SAM" id="SignalP"/>
    </source>
</evidence>
<sequence>MSLVFLSFIYFVDLYLSYMSDIDYEVVASKIQASDCYEVMNFRTIKIRGQYKVMPHDTQLIFTTKTVFIKLSAVFPPIPRHRFFLLDFNMLYPHLNKDDILIDVIGHLTAVQHLEPKQINQRIAQKCDTCIENIRKEELSVTLWGDVFSSLSVHSMSLLIIIVFTSLKVKLLSITSSSLFFIDLNIPEVNSYKSAQVNKAEVLRTARRSNVLTHDIISGMMLALIVSNKCKKIQQLDNSFVRNTPTRYQHARNV</sequence>
<dbReference type="Proteomes" id="UP000327157">
    <property type="component" value="Chromosome 14"/>
</dbReference>
<evidence type="ECO:0000313" key="2">
    <source>
        <dbReference type="EMBL" id="KAB2608249.1"/>
    </source>
</evidence>
<reference evidence="2 3" key="1">
    <citation type="submission" date="2019-09" db="EMBL/GenBank/DDBJ databases">
        <authorList>
            <person name="Ou C."/>
        </authorList>
    </citation>
    <scope>NUCLEOTIDE SEQUENCE [LARGE SCALE GENOMIC DNA]</scope>
    <source>
        <strain evidence="2">S2</strain>
        <tissue evidence="2">Leaf</tissue>
    </source>
</reference>
<organism evidence="2 3">
    <name type="scientific">Pyrus ussuriensis x Pyrus communis</name>
    <dbReference type="NCBI Taxonomy" id="2448454"/>
    <lineage>
        <taxon>Eukaryota</taxon>
        <taxon>Viridiplantae</taxon>
        <taxon>Streptophyta</taxon>
        <taxon>Embryophyta</taxon>
        <taxon>Tracheophyta</taxon>
        <taxon>Spermatophyta</taxon>
        <taxon>Magnoliopsida</taxon>
        <taxon>eudicotyledons</taxon>
        <taxon>Gunneridae</taxon>
        <taxon>Pentapetalae</taxon>
        <taxon>rosids</taxon>
        <taxon>fabids</taxon>
        <taxon>Rosales</taxon>
        <taxon>Rosaceae</taxon>
        <taxon>Amygdaloideae</taxon>
        <taxon>Maleae</taxon>
        <taxon>Pyrus</taxon>
    </lineage>
</organism>
<evidence type="ECO:0000313" key="3">
    <source>
        <dbReference type="Proteomes" id="UP000327157"/>
    </source>
</evidence>
<dbReference type="InterPro" id="IPR012340">
    <property type="entry name" value="NA-bd_OB-fold"/>
</dbReference>
<dbReference type="PANTHER" id="PTHR47165">
    <property type="entry name" value="OS03G0429900 PROTEIN"/>
    <property type="match status" value="1"/>
</dbReference>
<dbReference type="PANTHER" id="PTHR47165:SF4">
    <property type="entry name" value="OS03G0429900 PROTEIN"/>
    <property type="match status" value="1"/>
</dbReference>
<dbReference type="Gene3D" id="2.40.50.140">
    <property type="entry name" value="Nucleic acid-binding proteins"/>
    <property type="match status" value="1"/>
</dbReference>
<name>A0A5N5FYM3_9ROSA</name>
<protein>
    <submittedName>
        <fullName evidence="2">Uncharacterized protein</fullName>
    </submittedName>
</protein>
<gene>
    <name evidence="2" type="ORF">D8674_011417</name>
</gene>
<proteinExistence type="predicted"/>
<reference evidence="2 3" key="3">
    <citation type="submission" date="2019-11" db="EMBL/GenBank/DDBJ databases">
        <title>A de novo genome assembly of a pear dwarfing rootstock.</title>
        <authorList>
            <person name="Wang F."/>
            <person name="Wang J."/>
            <person name="Li S."/>
            <person name="Zhang Y."/>
            <person name="Fang M."/>
            <person name="Ma L."/>
            <person name="Zhao Y."/>
            <person name="Jiang S."/>
        </authorList>
    </citation>
    <scope>NUCLEOTIDE SEQUENCE [LARGE SCALE GENOMIC DNA]</scope>
    <source>
        <strain evidence="2">S2</strain>
        <tissue evidence="2">Leaf</tissue>
    </source>
</reference>
<comment type="caution">
    <text evidence="2">The sequence shown here is derived from an EMBL/GenBank/DDBJ whole genome shotgun (WGS) entry which is preliminary data.</text>
</comment>
<reference evidence="3" key="2">
    <citation type="submission" date="2019-10" db="EMBL/GenBank/DDBJ databases">
        <title>A de novo genome assembly of a pear dwarfing rootstock.</title>
        <authorList>
            <person name="Wang F."/>
            <person name="Wang J."/>
            <person name="Li S."/>
            <person name="Zhang Y."/>
            <person name="Fang M."/>
            <person name="Ma L."/>
            <person name="Zhao Y."/>
            <person name="Jiang S."/>
        </authorList>
    </citation>
    <scope>NUCLEOTIDE SEQUENCE [LARGE SCALE GENOMIC DNA]</scope>
</reference>
<keyword evidence="3" id="KW-1185">Reference proteome</keyword>
<accession>A0A5N5FYM3</accession>
<feature type="signal peptide" evidence="1">
    <location>
        <begin position="1"/>
        <end position="19"/>
    </location>
</feature>